<dbReference type="Pfam" id="PF20736">
    <property type="entry name" value="Glyco_hydro127M"/>
    <property type="match status" value="1"/>
</dbReference>
<evidence type="ECO:0000259" key="3">
    <source>
        <dbReference type="Pfam" id="PF07944"/>
    </source>
</evidence>
<dbReference type="InterPro" id="IPR036195">
    <property type="entry name" value="AbfB_ABD_sf"/>
</dbReference>
<dbReference type="Proteomes" id="UP000636709">
    <property type="component" value="Unassembled WGS sequence"/>
</dbReference>
<dbReference type="GO" id="GO:0046373">
    <property type="term" value="P:L-arabinose metabolic process"/>
    <property type="evidence" value="ECO:0007669"/>
    <property type="project" value="InterPro"/>
</dbReference>
<evidence type="ECO:0000259" key="4">
    <source>
        <dbReference type="Pfam" id="PF20736"/>
    </source>
</evidence>
<dbReference type="PANTHER" id="PTHR31151:SF0">
    <property type="entry name" value="PROLINE-TRNA LIGASE (DUF1680)"/>
    <property type="match status" value="1"/>
</dbReference>
<dbReference type="SUPFAM" id="SSF110221">
    <property type="entry name" value="AbfB domain"/>
    <property type="match status" value="1"/>
</dbReference>
<evidence type="ECO:0000313" key="5">
    <source>
        <dbReference type="EMBL" id="KAF8659011.1"/>
    </source>
</evidence>
<feature type="signal peptide" evidence="2">
    <location>
        <begin position="1"/>
        <end position="24"/>
    </location>
</feature>
<reference evidence="5" key="1">
    <citation type="submission" date="2020-07" db="EMBL/GenBank/DDBJ databases">
        <title>Genome sequence and genetic diversity analysis of an under-domesticated orphan crop, white fonio (Digitaria exilis).</title>
        <authorList>
            <person name="Bennetzen J.L."/>
            <person name="Chen S."/>
            <person name="Ma X."/>
            <person name="Wang X."/>
            <person name="Yssel A.E.J."/>
            <person name="Chaluvadi S.R."/>
            <person name="Johnson M."/>
            <person name="Gangashetty P."/>
            <person name="Hamidou F."/>
            <person name="Sanogo M.D."/>
            <person name="Zwaenepoel A."/>
            <person name="Wallace J."/>
            <person name="Van De Peer Y."/>
            <person name="Van Deynze A."/>
        </authorList>
    </citation>
    <scope>NUCLEOTIDE SEQUENCE</scope>
    <source>
        <tissue evidence="5">Leaves</tissue>
    </source>
</reference>
<gene>
    <name evidence="5" type="ORF">HU200_058855</name>
</gene>
<dbReference type="OrthoDB" id="5358475at2759"/>
<keyword evidence="2" id="KW-0732">Signal</keyword>
<dbReference type="Gene3D" id="2.80.10.50">
    <property type="match status" value="1"/>
</dbReference>
<proteinExistence type="predicted"/>
<dbReference type="InterPro" id="IPR012878">
    <property type="entry name" value="Beta-AFase-like_GH127_cat"/>
</dbReference>
<feature type="compositionally biased region" description="Polar residues" evidence="1">
    <location>
        <begin position="38"/>
        <end position="48"/>
    </location>
</feature>
<evidence type="ECO:0000256" key="2">
    <source>
        <dbReference type="SAM" id="SignalP"/>
    </source>
</evidence>
<accession>A0A835AIZ6</accession>
<dbReference type="InterPro" id="IPR049046">
    <property type="entry name" value="Beta-AFase-like_GH127_middle"/>
</dbReference>
<dbReference type="Pfam" id="PF07944">
    <property type="entry name" value="Beta-AFase-like_GH127_cat"/>
    <property type="match status" value="1"/>
</dbReference>
<keyword evidence="6" id="KW-1185">Reference proteome</keyword>
<dbReference type="PANTHER" id="PTHR31151">
    <property type="entry name" value="PROLINE-TRNA LIGASE (DUF1680)"/>
    <property type="match status" value="1"/>
</dbReference>
<feature type="domain" description="Non-reducing end beta-L-arabinofuranosidase-like GH127 middle" evidence="4">
    <location>
        <begin position="399"/>
        <end position="496"/>
    </location>
</feature>
<sequence>MAVPWRAAWVAVAAAALVATAVTAKECTNQVLTSHTEQARLQASSPGRGTSPALLFHGHGLNHDEPTSTSTDHMSPPVAGEEEEEFDWAMLYRSLNGRRGGGAAAGPFLEEVSLHDVRLDLDGDAVYGRAQRTNLEYLLMLDPDRLVWRFRSQSGLPTPGEPYGGWEALNLTGHFVGTCVRHYLSATAKMWASTHDATLAGNMEAVVDALHECQRATGSGYLSAFPAVFFDEFEALDYIMQGLLDQHVVAGNGKALGMVVAMADYFAGRVRNVITKYGIERHWTSLNEETGGMNDVLYQLYTITADSLSNFHANTHIPVVVGGQMRYEVTGDPLYKRGRDPGVMIYMLPQGPGRSKARSYHGWGTQFNSFWCCYGTGIESFSKLGDSIYFEEKGERPALYIVQFIPSTFNWRTAGLTVTQELKPLSSSDQYLQVSLSVSAKTNGQYATLNVRIPTYLNGAKATLNGKDLELASPGTFLTVTKQWDGDDHLSFRFPIHLRTEAIKDDRPEYNSIQAVLFGPFLLAGLTTGDWDAKTGGATATASDWITPIPPESNSQLLTLVQESDGKAFVLSAMNGSLRMQERAKDSGGSGEAVHATFRLIPHQGSVSGAGAATNATFSAMMLEPFDMPGMVVTDKLSVSADKSSGALLEVVPGLNGSPGSVSLELRAMPGCFLVAGGEEVQVGCGGGGGGGGVVFRRAATFVRAEPMRRYHPMSFAARGVRRNFLLEPLFTLRDEFYTVYFNLGA</sequence>
<organism evidence="5 6">
    <name type="scientific">Digitaria exilis</name>
    <dbReference type="NCBI Taxonomy" id="1010633"/>
    <lineage>
        <taxon>Eukaryota</taxon>
        <taxon>Viridiplantae</taxon>
        <taxon>Streptophyta</taxon>
        <taxon>Embryophyta</taxon>
        <taxon>Tracheophyta</taxon>
        <taxon>Spermatophyta</taxon>
        <taxon>Magnoliopsida</taxon>
        <taxon>Liliopsida</taxon>
        <taxon>Poales</taxon>
        <taxon>Poaceae</taxon>
        <taxon>PACMAD clade</taxon>
        <taxon>Panicoideae</taxon>
        <taxon>Panicodae</taxon>
        <taxon>Paniceae</taxon>
        <taxon>Anthephorinae</taxon>
        <taxon>Digitaria</taxon>
    </lineage>
</organism>
<evidence type="ECO:0000313" key="6">
    <source>
        <dbReference type="Proteomes" id="UP000636709"/>
    </source>
</evidence>
<feature type="region of interest" description="Disordered" evidence="1">
    <location>
        <begin position="38"/>
        <end position="79"/>
    </location>
</feature>
<dbReference type="GO" id="GO:0046556">
    <property type="term" value="F:alpha-L-arabinofuranosidase activity"/>
    <property type="evidence" value="ECO:0007669"/>
    <property type="project" value="InterPro"/>
</dbReference>
<feature type="chain" id="PRO_5032308065" evidence="2">
    <location>
        <begin position="25"/>
        <end position="746"/>
    </location>
</feature>
<evidence type="ECO:0000256" key="1">
    <source>
        <dbReference type="SAM" id="MobiDB-lite"/>
    </source>
</evidence>
<protein>
    <submittedName>
        <fullName evidence="5">Uncharacterized protein</fullName>
    </submittedName>
</protein>
<dbReference type="EMBL" id="JACEFO010002477">
    <property type="protein sequence ID" value="KAF8659011.1"/>
    <property type="molecule type" value="Genomic_DNA"/>
</dbReference>
<comment type="caution">
    <text evidence="5">The sequence shown here is derived from an EMBL/GenBank/DDBJ whole genome shotgun (WGS) entry which is preliminary data.</text>
</comment>
<name>A0A835AIZ6_9POAL</name>
<dbReference type="AlphaFoldDB" id="A0A835AIZ6"/>
<feature type="domain" description="Non-reducing end beta-L-arabinofuranosidase-like GH127 catalytic" evidence="3">
    <location>
        <begin position="124"/>
        <end position="307"/>
    </location>
</feature>